<feature type="region of interest" description="Disordered" evidence="1">
    <location>
        <begin position="1"/>
        <end position="27"/>
    </location>
</feature>
<organism evidence="2 3">
    <name type="scientific">Pocillopora meandrina</name>
    <dbReference type="NCBI Taxonomy" id="46732"/>
    <lineage>
        <taxon>Eukaryota</taxon>
        <taxon>Metazoa</taxon>
        <taxon>Cnidaria</taxon>
        <taxon>Anthozoa</taxon>
        <taxon>Hexacorallia</taxon>
        <taxon>Scleractinia</taxon>
        <taxon>Astrocoeniina</taxon>
        <taxon>Pocilloporidae</taxon>
        <taxon>Pocillopora</taxon>
    </lineage>
</organism>
<gene>
    <name evidence="2" type="ORF">PMEA_00003406</name>
</gene>
<comment type="caution">
    <text evidence="2">The sequence shown here is derived from an EMBL/GenBank/DDBJ whole genome shotgun (WGS) entry which is preliminary data.</text>
</comment>
<feature type="compositionally biased region" description="Basic and acidic residues" evidence="1">
    <location>
        <begin position="1"/>
        <end position="15"/>
    </location>
</feature>
<dbReference type="EMBL" id="CALNXJ010000114">
    <property type="protein sequence ID" value="CAH3165184.1"/>
    <property type="molecule type" value="Genomic_DNA"/>
</dbReference>
<name>A0AAU9Y1C3_9CNID</name>
<dbReference type="Proteomes" id="UP001159428">
    <property type="component" value="Unassembled WGS sequence"/>
</dbReference>
<keyword evidence="3" id="KW-1185">Reference proteome</keyword>
<sequence>MYPDKDKHSEADKKIPPRIRSRGNGLRPACHSIGYGYVQGRTSGKNSDEQSVTSQEDFGWALWKTQKTATFSQKAENYLLDVCWTREETSKATASNGRHQPEMLPKTDRLIQQQIARYFSRLSAVTKIDSLMRSPSVNMNGDGEAAANDLPSEFETDRTRQKIRRDLAKFRRRLQERVQLLLS</sequence>
<protein>
    <submittedName>
        <fullName evidence="2">Uncharacterized protein</fullName>
    </submittedName>
</protein>
<evidence type="ECO:0000313" key="3">
    <source>
        <dbReference type="Proteomes" id="UP001159428"/>
    </source>
</evidence>
<proteinExistence type="predicted"/>
<accession>A0AAU9Y1C3</accession>
<evidence type="ECO:0000256" key="1">
    <source>
        <dbReference type="SAM" id="MobiDB-lite"/>
    </source>
</evidence>
<evidence type="ECO:0000313" key="2">
    <source>
        <dbReference type="EMBL" id="CAH3165184.1"/>
    </source>
</evidence>
<reference evidence="2 3" key="1">
    <citation type="submission" date="2022-05" db="EMBL/GenBank/DDBJ databases">
        <authorList>
            <consortium name="Genoscope - CEA"/>
            <person name="William W."/>
        </authorList>
    </citation>
    <scope>NUCLEOTIDE SEQUENCE [LARGE SCALE GENOMIC DNA]</scope>
</reference>
<dbReference type="AlphaFoldDB" id="A0AAU9Y1C3"/>